<dbReference type="AlphaFoldDB" id="A0A0D2QD96"/>
<dbReference type="Proteomes" id="UP000054270">
    <property type="component" value="Unassembled WGS sequence"/>
</dbReference>
<dbReference type="InterPro" id="IPR004562">
    <property type="entry name" value="LipoylTrfase_LipoateP_Ligase"/>
</dbReference>
<evidence type="ECO:0000313" key="7">
    <source>
        <dbReference type="Proteomes" id="UP000054270"/>
    </source>
</evidence>
<protein>
    <recommendedName>
        <fullName evidence="4">Putative lipoate-protein ligase A</fullName>
    </recommendedName>
</protein>
<reference evidence="7" key="1">
    <citation type="submission" date="2014-04" db="EMBL/GenBank/DDBJ databases">
        <title>Evolutionary Origins and Diversification of the Mycorrhizal Mutualists.</title>
        <authorList>
            <consortium name="DOE Joint Genome Institute"/>
            <consortium name="Mycorrhizal Genomics Consortium"/>
            <person name="Kohler A."/>
            <person name="Kuo A."/>
            <person name="Nagy L.G."/>
            <person name="Floudas D."/>
            <person name="Copeland A."/>
            <person name="Barry K.W."/>
            <person name="Cichocki N."/>
            <person name="Veneault-Fourrey C."/>
            <person name="LaButti K."/>
            <person name="Lindquist E.A."/>
            <person name="Lipzen A."/>
            <person name="Lundell T."/>
            <person name="Morin E."/>
            <person name="Murat C."/>
            <person name="Riley R."/>
            <person name="Ohm R."/>
            <person name="Sun H."/>
            <person name="Tunlid A."/>
            <person name="Henrissat B."/>
            <person name="Grigoriev I.V."/>
            <person name="Hibbett D.S."/>
            <person name="Martin F."/>
        </authorList>
    </citation>
    <scope>NUCLEOTIDE SEQUENCE [LARGE SCALE GENOMIC DNA]</scope>
    <source>
        <strain evidence="7">FD-334 SS-4</strain>
    </source>
</reference>
<evidence type="ECO:0000313" key="6">
    <source>
        <dbReference type="EMBL" id="KJA29590.1"/>
    </source>
</evidence>
<keyword evidence="7" id="KW-1185">Reference proteome</keyword>
<evidence type="ECO:0000256" key="3">
    <source>
        <dbReference type="ARBA" id="ARBA00008242"/>
    </source>
</evidence>
<dbReference type="InterPro" id="IPR045864">
    <property type="entry name" value="aa-tRNA-synth_II/BPL/LPL"/>
</dbReference>
<comment type="pathway">
    <text evidence="2">Protein modification; protein lipoylation via exogenous pathway; protein N(6)-(lipoyl)lysine from lipoate: step 2/2.</text>
</comment>
<evidence type="ECO:0000256" key="2">
    <source>
        <dbReference type="ARBA" id="ARBA00005085"/>
    </source>
</evidence>
<gene>
    <name evidence="6" type="ORF">HYPSUDRAFT_223304</name>
</gene>
<dbReference type="STRING" id="945553.A0A0D2QD96"/>
<dbReference type="PROSITE" id="PS51733">
    <property type="entry name" value="BPL_LPL_CATALYTIC"/>
    <property type="match status" value="1"/>
</dbReference>
<name>A0A0D2QD96_HYPSF</name>
<comment type="function">
    <text evidence="1">Catalyzes both the ATP-dependent activation of exogenously supplied lipoate to lipoyl-AMP and the transfer of the activated lipoyl onto the lipoyl domains of lipoate-dependent enzymes.</text>
</comment>
<dbReference type="UniPathway" id="UPA00537">
    <property type="reaction ID" value="UER00595"/>
</dbReference>
<comment type="similarity">
    <text evidence="3">Belongs to the LplA family.</text>
</comment>
<proteinExistence type="inferred from homology"/>
<evidence type="ECO:0000256" key="4">
    <source>
        <dbReference type="ARBA" id="ARBA00015925"/>
    </source>
</evidence>
<dbReference type="Gene3D" id="3.30.930.10">
    <property type="entry name" value="Bira Bifunctional Protein, Domain 2"/>
    <property type="match status" value="1"/>
</dbReference>
<dbReference type="EMBL" id="KN817518">
    <property type="protein sequence ID" value="KJA29590.1"/>
    <property type="molecule type" value="Genomic_DNA"/>
</dbReference>
<dbReference type="GO" id="GO:0005739">
    <property type="term" value="C:mitochondrion"/>
    <property type="evidence" value="ECO:0007669"/>
    <property type="project" value="TreeGrafter"/>
</dbReference>
<dbReference type="Gene3D" id="3.30.390.50">
    <property type="entry name" value="CO dehydrogenase flavoprotein, C-terminal domain"/>
    <property type="match status" value="1"/>
</dbReference>
<dbReference type="InterPro" id="IPR004143">
    <property type="entry name" value="BPL_LPL_catalytic"/>
</dbReference>
<dbReference type="PANTHER" id="PTHR12561:SF3">
    <property type="entry name" value="LIPOYLTRANSFERASE 1, MITOCHONDRIAL"/>
    <property type="match status" value="1"/>
</dbReference>
<dbReference type="Pfam" id="PF21948">
    <property type="entry name" value="LplA-B_cat"/>
    <property type="match status" value="1"/>
</dbReference>
<feature type="domain" description="BPL/LPL catalytic" evidence="5">
    <location>
        <begin position="72"/>
        <end position="255"/>
    </location>
</feature>
<dbReference type="SUPFAM" id="SSF55681">
    <property type="entry name" value="Class II aaRS and biotin synthetases"/>
    <property type="match status" value="1"/>
</dbReference>
<dbReference type="PANTHER" id="PTHR12561">
    <property type="entry name" value="LIPOATE-PROTEIN LIGASE"/>
    <property type="match status" value="1"/>
</dbReference>
<dbReference type="GO" id="GO:0009249">
    <property type="term" value="P:protein lipoylation"/>
    <property type="evidence" value="ECO:0007669"/>
    <property type="project" value="InterPro"/>
</dbReference>
<dbReference type="GO" id="GO:0017118">
    <property type="term" value="F:lipoyltransferase activity"/>
    <property type="evidence" value="ECO:0007669"/>
    <property type="project" value="TreeGrafter"/>
</dbReference>
<evidence type="ECO:0000256" key="1">
    <source>
        <dbReference type="ARBA" id="ARBA00003253"/>
    </source>
</evidence>
<dbReference type="OrthoDB" id="201621at2759"/>
<dbReference type="CDD" id="cd16443">
    <property type="entry name" value="LplA"/>
    <property type="match status" value="1"/>
</dbReference>
<dbReference type="NCBIfam" id="TIGR00545">
    <property type="entry name" value="lipoyltrans"/>
    <property type="match status" value="1"/>
</dbReference>
<organism evidence="6 7">
    <name type="scientific">Hypholoma sublateritium (strain FD-334 SS-4)</name>
    <dbReference type="NCBI Taxonomy" id="945553"/>
    <lineage>
        <taxon>Eukaryota</taxon>
        <taxon>Fungi</taxon>
        <taxon>Dikarya</taxon>
        <taxon>Basidiomycota</taxon>
        <taxon>Agaricomycotina</taxon>
        <taxon>Agaricomycetes</taxon>
        <taxon>Agaricomycetidae</taxon>
        <taxon>Agaricales</taxon>
        <taxon>Agaricineae</taxon>
        <taxon>Strophariaceae</taxon>
        <taxon>Hypholoma</taxon>
    </lineage>
</organism>
<sequence>MYFCLQATRRAAPAFGANIFSRWTQRCQQIRRFSAETSTAQAIDSDHEIYVSTSINPYFNLSLEDWLFRHSPETKPLLLIYRDAPCVVIGRNQNPWTELNFPALRAANTPFLRRRSGGGAVYHDLGNTNFSIHLPRMSFDRHATGRLVLRAVQSLGIDAHLNDRNDICVGLEKVSGSAYKIVNKRAYHHGTMLLTTQLSALGDFLRPQAKNIITKGVASVRSPVCNLQKYAASAMHETFTSAVVAEFRKEYGITSELCTATESQGTAVDYIQRGMDELNTWEWAYGQTPSFTHTMAHAFPWGDVVAQINSKHGLILDVSLTAKNTRMGATFIKDLNRQCQALYTGQRYGHLRQNEAHPAATPLTRNLGNEWTEALRDVDEWLLRTTSAG</sequence>
<accession>A0A0D2QD96</accession>
<dbReference type="OMA" id="RYQNWDW"/>
<evidence type="ECO:0000259" key="5">
    <source>
        <dbReference type="PROSITE" id="PS51733"/>
    </source>
</evidence>